<name>A0A4Y2LNC2_ARAVE</name>
<protein>
    <submittedName>
        <fullName evidence="1">Uncharacterized protein</fullName>
    </submittedName>
</protein>
<reference evidence="1 2" key="1">
    <citation type="journal article" date="2019" name="Sci. Rep.">
        <title>Orb-weaving spider Araneus ventricosus genome elucidates the spidroin gene catalogue.</title>
        <authorList>
            <person name="Kono N."/>
            <person name="Nakamura H."/>
            <person name="Ohtoshi R."/>
            <person name="Moran D.A.P."/>
            <person name="Shinohara A."/>
            <person name="Yoshida Y."/>
            <person name="Fujiwara M."/>
            <person name="Mori M."/>
            <person name="Tomita M."/>
            <person name="Arakawa K."/>
        </authorList>
    </citation>
    <scope>NUCLEOTIDE SEQUENCE [LARGE SCALE GENOMIC DNA]</scope>
</reference>
<proteinExistence type="predicted"/>
<comment type="caution">
    <text evidence="1">The sequence shown here is derived from an EMBL/GenBank/DDBJ whole genome shotgun (WGS) entry which is preliminary data.</text>
</comment>
<accession>A0A4Y2LNC2</accession>
<gene>
    <name evidence="1" type="ORF">AVEN_213323_1</name>
</gene>
<sequence>MDSDRQMVNVQLNRNFPGRRILEEFIGEDLSIRESWTFGCVGKVAVIMTTPHEHLNIHAQQNLPEALKKDKFSGKTREGITLPGRCSRDQLKKGRHDNTDTEVGVLMDITGHGSFLREGGTFRHRNRVTRTHIITMPTREAETRLFIQTLLTHVLVVSPSGAVFLGNLKSVPSHPALASGDIELESMQ</sequence>
<evidence type="ECO:0000313" key="1">
    <source>
        <dbReference type="EMBL" id="GBN14837.1"/>
    </source>
</evidence>
<keyword evidence="2" id="KW-1185">Reference proteome</keyword>
<dbReference type="AlphaFoldDB" id="A0A4Y2LNC2"/>
<organism evidence="1 2">
    <name type="scientific">Araneus ventricosus</name>
    <name type="common">Orbweaver spider</name>
    <name type="synonym">Epeira ventricosa</name>
    <dbReference type="NCBI Taxonomy" id="182803"/>
    <lineage>
        <taxon>Eukaryota</taxon>
        <taxon>Metazoa</taxon>
        <taxon>Ecdysozoa</taxon>
        <taxon>Arthropoda</taxon>
        <taxon>Chelicerata</taxon>
        <taxon>Arachnida</taxon>
        <taxon>Araneae</taxon>
        <taxon>Araneomorphae</taxon>
        <taxon>Entelegynae</taxon>
        <taxon>Araneoidea</taxon>
        <taxon>Araneidae</taxon>
        <taxon>Araneus</taxon>
    </lineage>
</organism>
<dbReference type="Proteomes" id="UP000499080">
    <property type="component" value="Unassembled WGS sequence"/>
</dbReference>
<dbReference type="EMBL" id="BGPR01005954">
    <property type="protein sequence ID" value="GBN14837.1"/>
    <property type="molecule type" value="Genomic_DNA"/>
</dbReference>
<evidence type="ECO:0000313" key="2">
    <source>
        <dbReference type="Proteomes" id="UP000499080"/>
    </source>
</evidence>